<dbReference type="EMBL" id="KZ293644">
    <property type="protein sequence ID" value="PBL04195.1"/>
    <property type="molecule type" value="Genomic_DNA"/>
</dbReference>
<sequence length="216" mass="24687">MPHVINAFTLAPALERLTFTSFDSQSTFSVPHTSITFYEDVRNCYASENAHNLTLHHLQASPHIWYFRAVYQRPWMGQFHARARTINCPNICMFAASQGALFRSVTLPFVCSIVIESNPLHGILDFTDGDCLGDVHDLIIWSQCYVTLTHIAIYNTLLTEDIFNILSELPLLMDLAFHYDRWYKECDSIIHAIIKVLSSVLEDDTLGLRYMNPALT</sequence>
<dbReference type="OrthoDB" id="3101953at2759"/>
<name>A0A2H3EDT4_ARMGA</name>
<organism evidence="1 2">
    <name type="scientific">Armillaria gallica</name>
    <name type="common">Bulbous honey fungus</name>
    <name type="synonym">Armillaria bulbosa</name>
    <dbReference type="NCBI Taxonomy" id="47427"/>
    <lineage>
        <taxon>Eukaryota</taxon>
        <taxon>Fungi</taxon>
        <taxon>Dikarya</taxon>
        <taxon>Basidiomycota</taxon>
        <taxon>Agaricomycotina</taxon>
        <taxon>Agaricomycetes</taxon>
        <taxon>Agaricomycetidae</taxon>
        <taxon>Agaricales</taxon>
        <taxon>Marasmiineae</taxon>
        <taxon>Physalacriaceae</taxon>
        <taxon>Armillaria</taxon>
    </lineage>
</organism>
<evidence type="ECO:0000313" key="2">
    <source>
        <dbReference type="Proteomes" id="UP000217790"/>
    </source>
</evidence>
<proteinExistence type="predicted"/>
<dbReference type="InParanoid" id="A0A2H3EDT4"/>
<dbReference type="Proteomes" id="UP000217790">
    <property type="component" value="Unassembled WGS sequence"/>
</dbReference>
<gene>
    <name evidence="1" type="ORF">ARMGADRAFT_1070667</name>
</gene>
<reference evidence="2" key="1">
    <citation type="journal article" date="2017" name="Nat. Ecol. Evol.">
        <title>Genome expansion and lineage-specific genetic innovations in the forest pathogenic fungi Armillaria.</title>
        <authorList>
            <person name="Sipos G."/>
            <person name="Prasanna A.N."/>
            <person name="Walter M.C."/>
            <person name="O'Connor E."/>
            <person name="Balint B."/>
            <person name="Krizsan K."/>
            <person name="Kiss B."/>
            <person name="Hess J."/>
            <person name="Varga T."/>
            <person name="Slot J."/>
            <person name="Riley R."/>
            <person name="Boka B."/>
            <person name="Rigling D."/>
            <person name="Barry K."/>
            <person name="Lee J."/>
            <person name="Mihaltcheva S."/>
            <person name="LaButti K."/>
            <person name="Lipzen A."/>
            <person name="Waldron R."/>
            <person name="Moloney N.M."/>
            <person name="Sperisen C."/>
            <person name="Kredics L."/>
            <person name="Vagvoelgyi C."/>
            <person name="Patrignani A."/>
            <person name="Fitzpatrick D."/>
            <person name="Nagy I."/>
            <person name="Doyle S."/>
            <person name="Anderson J.B."/>
            <person name="Grigoriev I.V."/>
            <person name="Gueldener U."/>
            <person name="Muensterkoetter M."/>
            <person name="Nagy L.G."/>
        </authorList>
    </citation>
    <scope>NUCLEOTIDE SEQUENCE [LARGE SCALE GENOMIC DNA]</scope>
    <source>
        <strain evidence="2">Ar21-2</strain>
    </source>
</reference>
<protein>
    <submittedName>
        <fullName evidence="1">Uncharacterized protein</fullName>
    </submittedName>
</protein>
<accession>A0A2H3EDT4</accession>
<keyword evidence="2" id="KW-1185">Reference proteome</keyword>
<dbReference type="AlphaFoldDB" id="A0A2H3EDT4"/>
<evidence type="ECO:0000313" key="1">
    <source>
        <dbReference type="EMBL" id="PBL04195.1"/>
    </source>
</evidence>